<dbReference type="KEGG" id="mne:D174_09970"/>
<sequence length="231" mass="25674">MDTDKVIVMNSSEQKAQLTAVEPDLSGILLAHRAMVTDIGRLAELTTAIAQRRTPCSVTRARAITRYVALMCESIHHHHTMEDDVLWPIIESSAAGLVDLTELTDDHATLDPRLDRLRTVATAFARSGDAELARPLAAGLADLHRLLHAHIADEERELFPVIRRHVSVADWQAVETAARKTGRLSFEGPRVLAVTTDTERAAIAAELPAPLMLVLRFLTWRHNRFERTVFG</sequence>
<dbReference type="Proteomes" id="UP000018763">
    <property type="component" value="Chromosome"/>
</dbReference>
<reference evidence="2 3" key="1">
    <citation type="journal article" date="2014" name="Genome Announc.">
        <title>Complete Genome Sequence of Sterol-Transforming Mycobacterium neoaurum Strain VKM Ac-1815D.</title>
        <authorList>
            <person name="Shtratnikova V.Y."/>
            <person name="Bragin E.Y."/>
            <person name="Dovbnya D.V."/>
            <person name="Pekov Y.A."/>
            <person name="Schelkunov M.I."/>
            <person name="Strizhov N."/>
            <person name="Ivashina T.V."/>
            <person name="Ashapkin V.V."/>
            <person name="Donova M.V."/>
        </authorList>
    </citation>
    <scope>NUCLEOTIDE SEQUENCE [LARGE SCALE GENOMIC DNA]</scope>
    <source>
        <strain evidence="2 3">VKM Ac-1815D</strain>
    </source>
</reference>
<dbReference type="CDD" id="cd12108">
    <property type="entry name" value="Hr-like"/>
    <property type="match status" value="1"/>
</dbReference>
<keyword evidence="3" id="KW-1185">Reference proteome</keyword>
<dbReference type="InterPro" id="IPR012312">
    <property type="entry name" value="Hemerythrin-like"/>
</dbReference>
<dbReference type="EMBL" id="CP006936">
    <property type="protein sequence ID" value="AHC24882.1"/>
    <property type="molecule type" value="Genomic_DNA"/>
</dbReference>
<accession>V5XA47</accession>
<dbReference type="Pfam" id="PF01814">
    <property type="entry name" value="Hemerythrin"/>
    <property type="match status" value="1"/>
</dbReference>
<name>V5XA47_MYCNE</name>
<feature type="domain" description="Hemerythrin-like" evidence="1">
    <location>
        <begin position="30"/>
        <end position="161"/>
    </location>
</feature>
<evidence type="ECO:0000313" key="3">
    <source>
        <dbReference type="Proteomes" id="UP000018763"/>
    </source>
</evidence>
<dbReference type="eggNOG" id="COG3945">
    <property type="taxonomic scope" value="Bacteria"/>
</dbReference>
<protein>
    <recommendedName>
        <fullName evidence="1">Hemerythrin-like domain-containing protein</fullName>
    </recommendedName>
</protein>
<evidence type="ECO:0000259" key="1">
    <source>
        <dbReference type="Pfam" id="PF01814"/>
    </source>
</evidence>
<gene>
    <name evidence="2" type="ORF">D174_09970</name>
</gene>
<dbReference type="Gene3D" id="1.20.120.520">
    <property type="entry name" value="nmb1532 protein domain like"/>
    <property type="match status" value="1"/>
</dbReference>
<proteinExistence type="predicted"/>
<evidence type="ECO:0000313" key="2">
    <source>
        <dbReference type="EMBL" id="AHC24882.1"/>
    </source>
</evidence>
<dbReference type="AlphaFoldDB" id="V5XA47"/>
<organism evidence="2 3">
    <name type="scientific">Mycolicibacterium neoaurum VKM Ac-1815D</name>
    <dbReference type="NCBI Taxonomy" id="700508"/>
    <lineage>
        <taxon>Bacteria</taxon>
        <taxon>Bacillati</taxon>
        <taxon>Actinomycetota</taxon>
        <taxon>Actinomycetes</taxon>
        <taxon>Mycobacteriales</taxon>
        <taxon>Mycobacteriaceae</taxon>
        <taxon>Mycolicibacterium</taxon>
    </lineage>
</organism>